<evidence type="ECO:0000256" key="5">
    <source>
        <dbReference type="ARBA" id="ARBA00022989"/>
    </source>
</evidence>
<keyword evidence="5 7" id="KW-1133">Transmembrane helix</keyword>
<feature type="transmembrane region" description="Helical" evidence="7">
    <location>
        <begin position="46"/>
        <end position="66"/>
    </location>
</feature>
<comment type="caution">
    <text evidence="9">The sequence shown here is derived from an EMBL/GenBank/DDBJ whole genome shotgun (WGS) entry which is preliminary data.</text>
</comment>
<organism evidence="9 10">
    <name type="scientific">Nocardioides agri</name>
    <dbReference type="NCBI Taxonomy" id="2682843"/>
    <lineage>
        <taxon>Bacteria</taxon>
        <taxon>Bacillati</taxon>
        <taxon>Actinomycetota</taxon>
        <taxon>Actinomycetes</taxon>
        <taxon>Propionibacteriales</taxon>
        <taxon>Nocardioidaceae</taxon>
        <taxon>Nocardioides</taxon>
    </lineage>
</organism>
<evidence type="ECO:0000259" key="8">
    <source>
        <dbReference type="PROSITE" id="PS50850"/>
    </source>
</evidence>
<sequence>MTEMTTRSRWLALYVLCLGDLMIVLDSSIVNVALPSIQEDLGFSQSALAWVVNAYLLTFGGFLLLSGRLGDLLGNRRVFLGGVVSFTAASIACGMAPSASLLVVGRAVQGLGGAAVSAVALSLIVGLFSDPGERARAMGVFGFVMSGGGAVGVLLGGVLTGLFSWHWIFLVNVPIGVSVWFAARRVLPADETVEHRGRIDVLGAVLITAALMTSVYGIVSSRWALLGVSAVLLAAFVLRESRIAEPLVPLRLFRLRNVVVSQIVGVLWAAAMFAWFFLAALYLQQVLGYGALEVGLAFIPTSVVMAWCSLRVSDRLVMRFGIRPPLVVGLSLAAVSLALFSRAPVDGNFLVDVLPSMVLLGAGAGIAFNPVLLAAMGDVEPHESGLASGVVNTSFMMGGALGLAVLVSISTARTTSLADAGAAPLEALNGGFQVAFAVGAAAAALAAVVGGVFLRPKPMVMPEELPDEEACAA</sequence>
<feature type="transmembrane region" description="Helical" evidence="7">
    <location>
        <begin position="222"/>
        <end position="238"/>
    </location>
</feature>
<dbReference type="InterPro" id="IPR011701">
    <property type="entry name" value="MFS"/>
</dbReference>
<feature type="transmembrane region" description="Helical" evidence="7">
    <location>
        <begin position="110"/>
        <end position="128"/>
    </location>
</feature>
<dbReference type="NCBIfam" id="TIGR00711">
    <property type="entry name" value="efflux_EmrB"/>
    <property type="match status" value="1"/>
</dbReference>
<dbReference type="EMBL" id="WSEK01000004">
    <property type="protein sequence ID" value="MVQ49691.1"/>
    <property type="molecule type" value="Genomic_DNA"/>
</dbReference>
<dbReference type="SUPFAM" id="SSF103473">
    <property type="entry name" value="MFS general substrate transporter"/>
    <property type="match status" value="1"/>
</dbReference>
<dbReference type="CDD" id="cd17321">
    <property type="entry name" value="MFS_MMR_MDR_like"/>
    <property type="match status" value="1"/>
</dbReference>
<keyword evidence="6 7" id="KW-0472">Membrane</keyword>
<dbReference type="GO" id="GO:0022857">
    <property type="term" value="F:transmembrane transporter activity"/>
    <property type="evidence" value="ECO:0007669"/>
    <property type="project" value="InterPro"/>
</dbReference>
<dbReference type="PANTHER" id="PTHR42718:SF46">
    <property type="entry name" value="BLR6921 PROTEIN"/>
    <property type="match status" value="1"/>
</dbReference>
<dbReference type="GO" id="GO:0005886">
    <property type="term" value="C:plasma membrane"/>
    <property type="evidence" value="ECO:0007669"/>
    <property type="project" value="UniProtKB-SubCell"/>
</dbReference>
<dbReference type="InterPro" id="IPR004638">
    <property type="entry name" value="EmrB-like"/>
</dbReference>
<feature type="transmembrane region" description="Helical" evidence="7">
    <location>
        <begin position="386"/>
        <end position="412"/>
    </location>
</feature>
<feature type="transmembrane region" description="Helical" evidence="7">
    <location>
        <begin position="12"/>
        <end position="34"/>
    </location>
</feature>
<reference evidence="9 10" key="1">
    <citation type="submission" date="2019-12" db="EMBL/GenBank/DDBJ databases">
        <authorList>
            <person name="Huq M.A."/>
        </authorList>
    </citation>
    <scope>NUCLEOTIDE SEQUENCE [LARGE SCALE GENOMIC DNA]</scope>
    <source>
        <strain evidence="9 10">MAH-18</strain>
    </source>
</reference>
<comment type="subcellular location">
    <subcellularLocation>
        <location evidence="1">Cell membrane</location>
        <topology evidence="1">Multi-pass membrane protein</topology>
    </subcellularLocation>
</comment>
<dbReference type="Proteomes" id="UP000473525">
    <property type="component" value="Unassembled WGS sequence"/>
</dbReference>
<dbReference type="Gene3D" id="1.20.1250.20">
    <property type="entry name" value="MFS general substrate transporter like domains"/>
    <property type="match status" value="1"/>
</dbReference>
<dbReference type="PANTHER" id="PTHR42718">
    <property type="entry name" value="MAJOR FACILITATOR SUPERFAMILY MULTIDRUG TRANSPORTER MFSC"/>
    <property type="match status" value="1"/>
</dbReference>
<accession>A0A6L6XQP8</accession>
<evidence type="ECO:0000256" key="1">
    <source>
        <dbReference type="ARBA" id="ARBA00004651"/>
    </source>
</evidence>
<feature type="transmembrane region" description="Helical" evidence="7">
    <location>
        <begin position="259"/>
        <end position="283"/>
    </location>
</feature>
<dbReference type="InterPro" id="IPR036259">
    <property type="entry name" value="MFS_trans_sf"/>
</dbReference>
<dbReference type="PROSITE" id="PS50850">
    <property type="entry name" value="MFS"/>
    <property type="match status" value="1"/>
</dbReference>
<dbReference type="RefSeq" id="WP_157342485.1">
    <property type="nucleotide sequence ID" value="NZ_WSEK01000004.1"/>
</dbReference>
<keyword evidence="4 7" id="KW-0812">Transmembrane</keyword>
<evidence type="ECO:0000313" key="9">
    <source>
        <dbReference type="EMBL" id="MVQ49691.1"/>
    </source>
</evidence>
<feature type="transmembrane region" description="Helical" evidence="7">
    <location>
        <begin position="289"/>
        <end position="310"/>
    </location>
</feature>
<feature type="domain" description="Major facilitator superfamily (MFS) profile" evidence="8">
    <location>
        <begin position="12"/>
        <end position="458"/>
    </location>
</feature>
<feature type="transmembrane region" description="Helical" evidence="7">
    <location>
        <begin position="322"/>
        <end position="341"/>
    </location>
</feature>
<keyword evidence="2" id="KW-0813">Transport</keyword>
<protein>
    <submittedName>
        <fullName evidence="9">DHA2 family efflux MFS transporter permease subunit</fullName>
    </submittedName>
</protein>
<evidence type="ECO:0000256" key="6">
    <source>
        <dbReference type="ARBA" id="ARBA00023136"/>
    </source>
</evidence>
<feature type="transmembrane region" description="Helical" evidence="7">
    <location>
        <begin position="432"/>
        <end position="454"/>
    </location>
</feature>
<feature type="transmembrane region" description="Helical" evidence="7">
    <location>
        <begin position="78"/>
        <end position="104"/>
    </location>
</feature>
<dbReference type="Pfam" id="PF07690">
    <property type="entry name" value="MFS_1"/>
    <property type="match status" value="1"/>
</dbReference>
<feature type="transmembrane region" description="Helical" evidence="7">
    <location>
        <begin position="140"/>
        <end position="159"/>
    </location>
</feature>
<name>A0A6L6XQP8_9ACTN</name>
<evidence type="ECO:0000256" key="2">
    <source>
        <dbReference type="ARBA" id="ARBA00022448"/>
    </source>
</evidence>
<keyword evidence="3" id="KW-1003">Cell membrane</keyword>
<dbReference type="Gene3D" id="1.20.1720.10">
    <property type="entry name" value="Multidrug resistance protein D"/>
    <property type="match status" value="1"/>
</dbReference>
<evidence type="ECO:0000256" key="7">
    <source>
        <dbReference type="SAM" id="Phobius"/>
    </source>
</evidence>
<proteinExistence type="predicted"/>
<keyword evidence="10" id="KW-1185">Reference proteome</keyword>
<feature type="transmembrane region" description="Helical" evidence="7">
    <location>
        <begin position="165"/>
        <end position="187"/>
    </location>
</feature>
<gene>
    <name evidence="9" type="ORF">GON03_10910</name>
</gene>
<dbReference type="InterPro" id="IPR020846">
    <property type="entry name" value="MFS_dom"/>
</dbReference>
<evidence type="ECO:0000313" key="10">
    <source>
        <dbReference type="Proteomes" id="UP000473525"/>
    </source>
</evidence>
<evidence type="ECO:0000256" key="3">
    <source>
        <dbReference type="ARBA" id="ARBA00022475"/>
    </source>
</evidence>
<feature type="transmembrane region" description="Helical" evidence="7">
    <location>
        <begin position="353"/>
        <end position="374"/>
    </location>
</feature>
<dbReference type="AlphaFoldDB" id="A0A6L6XQP8"/>
<evidence type="ECO:0000256" key="4">
    <source>
        <dbReference type="ARBA" id="ARBA00022692"/>
    </source>
</evidence>
<feature type="transmembrane region" description="Helical" evidence="7">
    <location>
        <begin position="199"/>
        <end position="216"/>
    </location>
</feature>